<gene>
    <name evidence="2" type="ORF">EYF80_056990</name>
</gene>
<evidence type="ECO:0000256" key="1">
    <source>
        <dbReference type="SAM" id="Phobius"/>
    </source>
</evidence>
<protein>
    <submittedName>
        <fullName evidence="2">Uncharacterized protein</fullName>
    </submittedName>
</protein>
<proteinExistence type="predicted"/>
<keyword evidence="1" id="KW-0812">Transmembrane</keyword>
<dbReference type="EMBL" id="SRLO01002467">
    <property type="protein sequence ID" value="TNN32849.1"/>
    <property type="molecule type" value="Genomic_DNA"/>
</dbReference>
<dbReference type="AlphaFoldDB" id="A0A4Z2EVL4"/>
<evidence type="ECO:0000313" key="3">
    <source>
        <dbReference type="Proteomes" id="UP000314294"/>
    </source>
</evidence>
<organism evidence="2 3">
    <name type="scientific">Liparis tanakae</name>
    <name type="common">Tanaka's snailfish</name>
    <dbReference type="NCBI Taxonomy" id="230148"/>
    <lineage>
        <taxon>Eukaryota</taxon>
        <taxon>Metazoa</taxon>
        <taxon>Chordata</taxon>
        <taxon>Craniata</taxon>
        <taxon>Vertebrata</taxon>
        <taxon>Euteleostomi</taxon>
        <taxon>Actinopterygii</taxon>
        <taxon>Neopterygii</taxon>
        <taxon>Teleostei</taxon>
        <taxon>Neoteleostei</taxon>
        <taxon>Acanthomorphata</taxon>
        <taxon>Eupercaria</taxon>
        <taxon>Perciformes</taxon>
        <taxon>Cottioidei</taxon>
        <taxon>Cottales</taxon>
        <taxon>Liparidae</taxon>
        <taxon>Liparis</taxon>
    </lineage>
</organism>
<keyword evidence="1" id="KW-1133">Transmembrane helix</keyword>
<name>A0A4Z2EVL4_9TELE</name>
<comment type="caution">
    <text evidence="2">The sequence shown here is derived from an EMBL/GenBank/DDBJ whole genome shotgun (WGS) entry which is preliminary data.</text>
</comment>
<keyword evidence="1" id="KW-0472">Membrane</keyword>
<accession>A0A4Z2EVL4</accession>
<reference evidence="2 3" key="1">
    <citation type="submission" date="2019-03" db="EMBL/GenBank/DDBJ databases">
        <title>First draft genome of Liparis tanakae, snailfish: a comprehensive survey of snailfish specific genes.</title>
        <authorList>
            <person name="Kim W."/>
            <person name="Song I."/>
            <person name="Jeong J.-H."/>
            <person name="Kim D."/>
            <person name="Kim S."/>
            <person name="Ryu S."/>
            <person name="Song J.Y."/>
            <person name="Lee S.K."/>
        </authorList>
    </citation>
    <scope>NUCLEOTIDE SEQUENCE [LARGE SCALE GENOMIC DNA]</scope>
    <source>
        <tissue evidence="2">Muscle</tissue>
    </source>
</reference>
<dbReference type="Proteomes" id="UP000314294">
    <property type="component" value="Unassembled WGS sequence"/>
</dbReference>
<evidence type="ECO:0000313" key="2">
    <source>
        <dbReference type="EMBL" id="TNN32849.1"/>
    </source>
</evidence>
<keyword evidence="3" id="KW-1185">Reference proteome</keyword>
<feature type="transmembrane region" description="Helical" evidence="1">
    <location>
        <begin position="24"/>
        <end position="48"/>
    </location>
</feature>
<sequence>MQAMSCCLNVKCFSSPTFVRGRQAVVGLGSFVVIFLLFLLFFLLLVVVQVSVVEAGAAVLALPVADAVDLAAKQADAAGAGAAASHGGDKVHLLQQLLQLLLHRHVKPVDGIQHAVNWSQGEGVRRTGMLHESAAVKVSFLRRLREVHAGAEVQAGVGGLALRMAQHGAPQVSQPQR</sequence>